<evidence type="ECO:0000313" key="5">
    <source>
        <dbReference type="Proteomes" id="UP000221653"/>
    </source>
</evidence>
<evidence type="ECO:0000256" key="1">
    <source>
        <dbReference type="SAM" id="Phobius"/>
    </source>
</evidence>
<dbReference type="InterPro" id="IPR001254">
    <property type="entry name" value="Trypsin_dom"/>
</dbReference>
<dbReference type="SUPFAM" id="SSF50494">
    <property type="entry name" value="Trypsin-like serine proteases"/>
    <property type="match status" value="1"/>
</dbReference>
<dbReference type="STRING" id="1724.GCA_001044175_02512"/>
<feature type="transmembrane region" description="Helical" evidence="1">
    <location>
        <begin position="250"/>
        <end position="269"/>
    </location>
</feature>
<accession>A0A2A9DMI7</accession>
<gene>
    <name evidence="4" type="ORF">ATK06_0892</name>
</gene>
<dbReference type="SMART" id="SM00020">
    <property type="entry name" value="Tryp_SPc"/>
    <property type="match status" value="1"/>
</dbReference>
<dbReference type="PROSITE" id="PS50240">
    <property type="entry name" value="TRYPSIN_DOM"/>
    <property type="match status" value="1"/>
</dbReference>
<keyword evidence="2" id="KW-0732">Signal</keyword>
<feature type="domain" description="Peptidase S1" evidence="3">
    <location>
        <begin position="53"/>
        <end position="232"/>
    </location>
</feature>
<keyword evidence="1" id="KW-1133">Transmembrane helix</keyword>
<keyword evidence="1" id="KW-0812">Transmembrane</keyword>
<evidence type="ECO:0000256" key="2">
    <source>
        <dbReference type="SAM" id="SignalP"/>
    </source>
</evidence>
<keyword evidence="5" id="KW-1185">Reference proteome</keyword>
<reference evidence="4 5" key="1">
    <citation type="submission" date="2017-10" db="EMBL/GenBank/DDBJ databases">
        <title>Sequencing the genomes of 1000 actinobacteria strains.</title>
        <authorList>
            <person name="Klenk H.-P."/>
        </authorList>
    </citation>
    <scope>NUCLEOTIDE SEQUENCE [LARGE SCALE GENOMIC DNA]</scope>
    <source>
        <strain evidence="4 5">DSM 20688</strain>
    </source>
</reference>
<evidence type="ECO:0000259" key="3">
    <source>
        <dbReference type="PROSITE" id="PS50240"/>
    </source>
</evidence>
<comment type="caution">
    <text evidence="4">The sequence shown here is derived from an EMBL/GenBank/DDBJ whole genome shotgun (WGS) entry which is preliminary data.</text>
</comment>
<dbReference type="GO" id="GO:0006508">
    <property type="term" value="P:proteolysis"/>
    <property type="evidence" value="ECO:0007669"/>
    <property type="project" value="InterPro"/>
</dbReference>
<dbReference type="RefSeq" id="WP_048381207.1">
    <property type="nucleotide sequence ID" value="NZ_LDYE01000009.1"/>
</dbReference>
<organism evidence="4 5">
    <name type="scientific">Corynebacterium renale</name>
    <dbReference type="NCBI Taxonomy" id="1724"/>
    <lineage>
        <taxon>Bacteria</taxon>
        <taxon>Bacillati</taxon>
        <taxon>Actinomycetota</taxon>
        <taxon>Actinomycetes</taxon>
        <taxon>Mycobacteriales</taxon>
        <taxon>Corynebacteriaceae</taxon>
        <taxon>Corynebacterium</taxon>
    </lineage>
</organism>
<dbReference type="PRINTS" id="PR00722">
    <property type="entry name" value="CHYMOTRYPSIN"/>
</dbReference>
<dbReference type="EMBL" id="PDJF01000001">
    <property type="protein sequence ID" value="PFG27813.1"/>
    <property type="molecule type" value="Genomic_DNA"/>
</dbReference>
<protein>
    <submittedName>
        <fullName evidence="4">Trypsin</fullName>
    </submittedName>
</protein>
<dbReference type="AlphaFoldDB" id="A0A2A9DMI7"/>
<dbReference type="GO" id="GO:0004252">
    <property type="term" value="F:serine-type endopeptidase activity"/>
    <property type="evidence" value="ECO:0007669"/>
    <property type="project" value="InterPro"/>
</dbReference>
<dbReference type="Gene3D" id="2.40.10.10">
    <property type="entry name" value="Trypsin-like serine proteases"/>
    <property type="match status" value="1"/>
</dbReference>
<proteinExistence type="predicted"/>
<dbReference type="InterPro" id="IPR043504">
    <property type="entry name" value="Peptidase_S1_PA_chymotrypsin"/>
</dbReference>
<feature type="signal peptide" evidence="2">
    <location>
        <begin position="1"/>
        <end position="22"/>
    </location>
</feature>
<dbReference type="OrthoDB" id="9815928at2"/>
<name>A0A2A9DMI7_9CORY</name>
<dbReference type="Proteomes" id="UP000221653">
    <property type="component" value="Unassembled WGS sequence"/>
</dbReference>
<evidence type="ECO:0000313" key="4">
    <source>
        <dbReference type="EMBL" id="PFG27813.1"/>
    </source>
</evidence>
<dbReference type="InterPro" id="IPR001314">
    <property type="entry name" value="Peptidase_S1A"/>
</dbReference>
<dbReference type="InterPro" id="IPR009003">
    <property type="entry name" value="Peptidase_S1_PA"/>
</dbReference>
<feature type="chain" id="PRO_5012292594" evidence="2">
    <location>
        <begin position="23"/>
        <end position="275"/>
    </location>
</feature>
<sequence>MKKLVPVLAVASALCLSTPAHALISDNFAEAGSAGDAVVAEQIGDDGSLDGNCTGTAIGDYWVITARHCVENAPTPGGSIRIGQGDGQSRVKIDTWFTAPAGDVALIRTAEPLGLGSYPEVAGDLAAGTAVEAYGWSPDGSGKTEKLPVGRGEVAEVTDFALFEGKNALNVRLTDGSEFQAGDSGGPIFADGKVAGVLTASFNPDNPEAASSPEALFAPTGEVREWITDTMAKEGAPSARASEESKNSPVLWWVIGGIIVIVAVFLLAAKARKQR</sequence>
<dbReference type="Pfam" id="PF00089">
    <property type="entry name" value="Trypsin"/>
    <property type="match status" value="1"/>
</dbReference>
<keyword evidence="1" id="KW-0472">Membrane</keyword>